<name>A0A1N6H5S8_9BACT</name>
<dbReference type="CDD" id="cd00082">
    <property type="entry name" value="HisKA"/>
    <property type="match status" value="1"/>
</dbReference>
<dbReference type="InterPro" id="IPR004358">
    <property type="entry name" value="Sig_transdc_His_kin-like_C"/>
</dbReference>
<feature type="modified residue" description="4-aspartylphosphate" evidence="6">
    <location>
        <position position="708"/>
    </location>
</feature>
<accession>A0A1N6H5S8</accession>
<keyword evidence="5" id="KW-0418">Kinase</keyword>
<dbReference type="GO" id="GO:0005886">
    <property type="term" value="C:plasma membrane"/>
    <property type="evidence" value="ECO:0007669"/>
    <property type="project" value="TreeGrafter"/>
</dbReference>
<dbReference type="NCBIfam" id="TIGR00229">
    <property type="entry name" value="sensory_box"/>
    <property type="match status" value="1"/>
</dbReference>
<dbReference type="Pfam" id="PF08447">
    <property type="entry name" value="PAS_3"/>
    <property type="match status" value="2"/>
</dbReference>
<dbReference type="PROSITE" id="PS50109">
    <property type="entry name" value="HIS_KIN"/>
    <property type="match status" value="1"/>
</dbReference>
<keyword evidence="4" id="KW-0808">Transferase</keyword>
<dbReference type="EC" id="2.7.13.3" evidence="2"/>
<dbReference type="GO" id="GO:0000155">
    <property type="term" value="F:phosphorelay sensor kinase activity"/>
    <property type="evidence" value="ECO:0007669"/>
    <property type="project" value="InterPro"/>
</dbReference>
<feature type="domain" description="Response regulatory" evidence="8">
    <location>
        <begin position="659"/>
        <end position="773"/>
    </location>
</feature>
<dbReference type="PANTHER" id="PTHR43047">
    <property type="entry name" value="TWO-COMPONENT HISTIDINE PROTEIN KINASE"/>
    <property type="match status" value="1"/>
</dbReference>
<dbReference type="Gene3D" id="3.30.565.10">
    <property type="entry name" value="Histidine kinase-like ATPase, C-terminal domain"/>
    <property type="match status" value="1"/>
</dbReference>
<dbReference type="InterPro" id="IPR011006">
    <property type="entry name" value="CheY-like_superfamily"/>
</dbReference>
<dbReference type="InterPro" id="IPR001789">
    <property type="entry name" value="Sig_transdc_resp-reg_receiver"/>
</dbReference>
<evidence type="ECO:0000259" key="9">
    <source>
        <dbReference type="PROSITE" id="PS50112"/>
    </source>
</evidence>
<dbReference type="SUPFAM" id="SSF55785">
    <property type="entry name" value="PYP-like sensor domain (PAS domain)"/>
    <property type="match status" value="3"/>
</dbReference>
<dbReference type="InterPro" id="IPR013655">
    <property type="entry name" value="PAS_fold_3"/>
</dbReference>
<dbReference type="InterPro" id="IPR013656">
    <property type="entry name" value="PAS_4"/>
</dbReference>
<dbReference type="InterPro" id="IPR003594">
    <property type="entry name" value="HATPase_dom"/>
</dbReference>
<feature type="domain" description="PAS" evidence="9">
    <location>
        <begin position="9"/>
        <end position="79"/>
    </location>
</feature>
<dbReference type="CDD" id="cd16922">
    <property type="entry name" value="HATPase_EvgS-ArcB-TorS-like"/>
    <property type="match status" value="1"/>
</dbReference>
<evidence type="ECO:0000256" key="3">
    <source>
        <dbReference type="ARBA" id="ARBA00022553"/>
    </source>
</evidence>
<evidence type="ECO:0000259" key="10">
    <source>
        <dbReference type="PROSITE" id="PS50113"/>
    </source>
</evidence>
<dbReference type="Pfam" id="PF00512">
    <property type="entry name" value="HisKA"/>
    <property type="match status" value="1"/>
</dbReference>
<dbReference type="PROSITE" id="PS50113">
    <property type="entry name" value="PAC"/>
    <property type="match status" value="2"/>
</dbReference>
<evidence type="ECO:0000313" key="12">
    <source>
        <dbReference type="Proteomes" id="UP000185003"/>
    </source>
</evidence>
<dbReference type="InterPro" id="IPR036890">
    <property type="entry name" value="HATPase_C_sf"/>
</dbReference>
<dbReference type="Gene3D" id="1.10.287.130">
    <property type="match status" value="1"/>
</dbReference>
<evidence type="ECO:0000256" key="2">
    <source>
        <dbReference type="ARBA" id="ARBA00012438"/>
    </source>
</evidence>
<dbReference type="PROSITE" id="PS50112">
    <property type="entry name" value="PAS"/>
    <property type="match status" value="1"/>
</dbReference>
<feature type="domain" description="PAC" evidence="10">
    <location>
        <begin position="83"/>
        <end position="135"/>
    </location>
</feature>
<dbReference type="SMART" id="SM00448">
    <property type="entry name" value="REC"/>
    <property type="match status" value="1"/>
</dbReference>
<organism evidence="11 12">
    <name type="scientific">Chitinophaga niabensis</name>
    <dbReference type="NCBI Taxonomy" id="536979"/>
    <lineage>
        <taxon>Bacteria</taxon>
        <taxon>Pseudomonadati</taxon>
        <taxon>Bacteroidota</taxon>
        <taxon>Chitinophagia</taxon>
        <taxon>Chitinophagales</taxon>
        <taxon>Chitinophagaceae</taxon>
        <taxon>Chitinophaga</taxon>
    </lineage>
</organism>
<dbReference type="PROSITE" id="PS50110">
    <property type="entry name" value="RESPONSE_REGULATORY"/>
    <property type="match status" value="1"/>
</dbReference>
<dbReference type="SUPFAM" id="SSF55874">
    <property type="entry name" value="ATPase domain of HSP90 chaperone/DNA topoisomerase II/histidine kinase"/>
    <property type="match status" value="1"/>
</dbReference>
<dbReference type="InterPro" id="IPR000700">
    <property type="entry name" value="PAS-assoc_C"/>
</dbReference>
<evidence type="ECO:0000256" key="1">
    <source>
        <dbReference type="ARBA" id="ARBA00000085"/>
    </source>
</evidence>
<sequence>MKTDQHYGEEIHIQKALQLAPIGAFLTDVDGNCFFVNEEWEKMTGLSSGKSQGNGWLKIILEEDLPTVENIIRKSVTTPHTTLVFYFRVKHPKTGLLYCKANIRSVTDEEDNSRYLVGYVQDITEEKISENRQMELSTHLQALIMSMEDIVFEVDGNMIFKNVWVHDEKVLFMPKKEFLGKKLQDVLGPQAGMFAEALQKVLETGEANDITYKHLDDSKDQWFKARIKPVIKDPDPSQYLLVLSIQDVTAEKQAELSLQETRARLELSNQLLDVSQELSSTGGWEYNLQTGEIFWTKHTYLIYDLDETFVPTLDNTNTFLADEDREIMKTYFDAAILQGRSYDIELRIITAKNNKKWIRAIGAPVFSDYNKVVMLRGALMDITRDKESELELIHAKNSAEDAAKAKSDFLSIMSHEIRTPLNGIIGIANLLKLNYIPEQEEYIHNLLFSADHLLQLVNDILDLNKIEREQFELNYSVVNLHEQIRNIQNQFKSLADIKGLSLVGTIDDNIPRKIIADVTRLNQILNNLLSNAIKYTEKGQVSISLELVKKQTEKVTVRFSVKDTGIGIPKEHLETVFESFRQVQQSTARKQAGTGLGLAITQKLITLHNSQIFLQSEPGVGTEFYFDLVFDLPTKKNRPAKREDLPEITSYAKKFKDIRLIFVEDNPINILVAKRQLEYFGIQPDCALSGTEALELLQKNKYDIALLDLHMPEMDGYALADIIRNEYKDVHIVIFTADIMPEVRRKFAQKGVFDILNKPFFPKEMLATLLKIAQVMKLKIS</sequence>
<dbReference type="CDD" id="cd17546">
    <property type="entry name" value="REC_hyHK_CKI1_RcsC-like"/>
    <property type="match status" value="1"/>
</dbReference>
<dbReference type="AlphaFoldDB" id="A0A1N6H5S8"/>
<dbReference type="SUPFAM" id="SSF52172">
    <property type="entry name" value="CheY-like"/>
    <property type="match status" value="1"/>
</dbReference>
<dbReference type="Pfam" id="PF00072">
    <property type="entry name" value="Response_reg"/>
    <property type="match status" value="1"/>
</dbReference>
<dbReference type="RefSeq" id="WP_074240173.1">
    <property type="nucleotide sequence ID" value="NZ_FSRA01000001.1"/>
</dbReference>
<evidence type="ECO:0000313" key="11">
    <source>
        <dbReference type="EMBL" id="SIO15134.1"/>
    </source>
</evidence>
<evidence type="ECO:0000259" key="8">
    <source>
        <dbReference type="PROSITE" id="PS50110"/>
    </source>
</evidence>
<dbReference type="Gene3D" id="3.40.50.2300">
    <property type="match status" value="1"/>
</dbReference>
<dbReference type="FunFam" id="3.30.565.10:FF:000010">
    <property type="entry name" value="Sensor histidine kinase RcsC"/>
    <property type="match status" value="1"/>
</dbReference>
<dbReference type="InterPro" id="IPR000014">
    <property type="entry name" value="PAS"/>
</dbReference>
<evidence type="ECO:0000256" key="5">
    <source>
        <dbReference type="ARBA" id="ARBA00022777"/>
    </source>
</evidence>
<dbReference type="Proteomes" id="UP000185003">
    <property type="component" value="Unassembled WGS sequence"/>
</dbReference>
<keyword evidence="3 6" id="KW-0597">Phosphoprotein</keyword>
<dbReference type="STRING" id="536979.SAMN04488055_3195"/>
<proteinExistence type="predicted"/>
<dbReference type="SMART" id="SM00086">
    <property type="entry name" value="PAC"/>
    <property type="match status" value="2"/>
</dbReference>
<dbReference type="PRINTS" id="PR00344">
    <property type="entry name" value="BCTRLSENSOR"/>
</dbReference>
<dbReference type="SMART" id="SM00387">
    <property type="entry name" value="HATPase_c"/>
    <property type="match status" value="1"/>
</dbReference>
<dbReference type="Pfam" id="PF08448">
    <property type="entry name" value="PAS_4"/>
    <property type="match status" value="1"/>
</dbReference>
<feature type="domain" description="PAC" evidence="10">
    <location>
        <begin position="342"/>
        <end position="394"/>
    </location>
</feature>
<protein>
    <recommendedName>
        <fullName evidence="2">histidine kinase</fullName>
        <ecNumber evidence="2">2.7.13.3</ecNumber>
    </recommendedName>
</protein>
<reference evidence="12" key="1">
    <citation type="submission" date="2016-11" db="EMBL/GenBank/DDBJ databases">
        <authorList>
            <person name="Varghese N."/>
            <person name="Submissions S."/>
        </authorList>
    </citation>
    <scope>NUCLEOTIDE SEQUENCE [LARGE SCALE GENOMIC DNA]</scope>
    <source>
        <strain evidence="12">DSM 24787</strain>
    </source>
</reference>
<dbReference type="InterPro" id="IPR003661">
    <property type="entry name" value="HisK_dim/P_dom"/>
</dbReference>
<evidence type="ECO:0000256" key="4">
    <source>
        <dbReference type="ARBA" id="ARBA00022679"/>
    </source>
</evidence>
<dbReference type="Gene3D" id="3.30.450.20">
    <property type="entry name" value="PAS domain"/>
    <property type="match status" value="3"/>
</dbReference>
<dbReference type="PANTHER" id="PTHR43047:SF72">
    <property type="entry name" value="OSMOSENSING HISTIDINE PROTEIN KINASE SLN1"/>
    <property type="match status" value="1"/>
</dbReference>
<dbReference type="OrthoDB" id="9811889at2"/>
<dbReference type="CDD" id="cd00130">
    <property type="entry name" value="PAS"/>
    <property type="match status" value="2"/>
</dbReference>
<dbReference type="SMART" id="SM00091">
    <property type="entry name" value="PAS"/>
    <property type="match status" value="2"/>
</dbReference>
<dbReference type="SUPFAM" id="SSF47384">
    <property type="entry name" value="Homodimeric domain of signal transducing histidine kinase"/>
    <property type="match status" value="1"/>
</dbReference>
<comment type="catalytic activity">
    <reaction evidence="1">
        <text>ATP + protein L-histidine = ADP + protein N-phospho-L-histidine.</text>
        <dbReference type="EC" id="2.7.13.3"/>
    </reaction>
</comment>
<dbReference type="GO" id="GO:0009927">
    <property type="term" value="F:histidine phosphotransfer kinase activity"/>
    <property type="evidence" value="ECO:0007669"/>
    <property type="project" value="TreeGrafter"/>
</dbReference>
<evidence type="ECO:0000259" key="7">
    <source>
        <dbReference type="PROSITE" id="PS50109"/>
    </source>
</evidence>
<dbReference type="InterPro" id="IPR005467">
    <property type="entry name" value="His_kinase_dom"/>
</dbReference>
<evidence type="ECO:0000256" key="6">
    <source>
        <dbReference type="PROSITE-ProRule" id="PRU00169"/>
    </source>
</evidence>
<feature type="domain" description="Histidine kinase" evidence="7">
    <location>
        <begin position="412"/>
        <end position="632"/>
    </location>
</feature>
<dbReference type="EMBL" id="FSRA01000001">
    <property type="protein sequence ID" value="SIO15134.1"/>
    <property type="molecule type" value="Genomic_DNA"/>
</dbReference>
<gene>
    <name evidence="11" type="ORF">SAMN04488055_3195</name>
</gene>
<dbReference type="InterPro" id="IPR035965">
    <property type="entry name" value="PAS-like_dom_sf"/>
</dbReference>
<dbReference type="InterPro" id="IPR036097">
    <property type="entry name" value="HisK_dim/P_sf"/>
</dbReference>
<dbReference type="InterPro" id="IPR001610">
    <property type="entry name" value="PAC"/>
</dbReference>
<dbReference type="Pfam" id="PF02518">
    <property type="entry name" value="HATPase_c"/>
    <property type="match status" value="1"/>
</dbReference>
<dbReference type="SMART" id="SM00388">
    <property type="entry name" value="HisKA"/>
    <property type="match status" value="1"/>
</dbReference>
<keyword evidence="12" id="KW-1185">Reference proteome</keyword>